<evidence type="ECO:0000313" key="2">
    <source>
        <dbReference type="Proteomes" id="UP000193409"/>
    </source>
</evidence>
<keyword evidence="2" id="KW-1185">Reference proteome</keyword>
<dbReference type="OrthoDB" id="7871019at2"/>
<sequence length="116" mass="12646">MNIIHMNEGHKITASLDECILTLGGSLTIDIDEEQRDVERVITVFADASGALSFEGDTFAAVITIPPRRYAEEVTETIDGEEVTQTVSVPQPCQVSAVTLQLWAVPEANEPTETEE</sequence>
<dbReference type="RefSeq" id="WP_085868985.1">
    <property type="nucleotide sequence ID" value="NZ_FWFQ01000017.1"/>
</dbReference>
<dbReference type="AlphaFoldDB" id="A0A1Y5SUM6"/>
<evidence type="ECO:0000313" key="1">
    <source>
        <dbReference type="EMBL" id="SLN47374.1"/>
    </source>
</evidence>
<organism evidence="1 2">
    <name type="scientific">Pseudoruegeria aquimaris</name>
    <dbReference type="NCBI Taxonomy" id="393663"/>
    <lineage>
        <taxon>Bacteria</taxon>
        <taxon>Pseudomonadati</taxon>
        <taxon>Pseudomonadota</taxon>
        <taxon>Alphaproteobacteria</taxon>
        <taxon>Rhodobacterales</taxon>
        <taxon>Roseobacteraceae</taxon>
        <taxon>Pseudoruegeria</taxon>
    </lineage>
</organism>
<protein>
    <submittedName>
        <fullName evidence="1">Uncharacterized protein</fullName>
    </submittedName>
</protein>
<name>A0A1Y5SUM6_9RHOB</name>
<dbReference type="Proteomes" id="UP000193409">
    <property type="component" value="Unassembled WGS sequence"/>
</dbReference>
<proteinExistence type="predicted"/>
<accession>A0A1Y5SUM6</accession>
<reference evidence="1 2" key="1">
    <citation type="submission" date="2017-03" db="EMBL/GenBank/DDBJ databases">
        <authorList>
            <person name="Afonso C.L."/>
            <person name="Miller P.J."/>
            <person name="Scott M.A."/>
            <person name="Spackman E."/>
            <person name="Goraichik I."/>
            <person name="Dimitrov K.M."/>
            <person name="Suarez D.L."/>
            <person name="Swayne D.E."/>
        </authorList>
    </citation>
    <scope>NUCLEOTIDE SEQUENCE [LARGE SCALE GENOMIC DNA]</scope>
    <source>
        <strain evidence="1 2">CECT 7680</strain>
    </source>
</reference>
<dbReference type="EMBL" id="FWFQ01000017">
    <property type="protein sequence ID" value="SLN47374.1"/>
    <property type="molecule type" value="Genomic_DNA"/>
</dbReference>
<gene>
    <name evidence="1" type="ORF">PSA7680_02433</name>
</gene>